<sequence length="146" mass="16488">MRVCGVEINNSEAIICLLSLDGEVFNVPDCRARSISLRNTTDTQAINEFHFAFDKLMQDYQVDEVVIISRALKGKFAGSAATFKMETAIQLGSKPATVFSMNDAKEQLKRNPPQVDFEGLELRRIQKPAFEIAYGFLNFKRYGKQD</sequence>
<evidence type="ECO:0000313" key="1">
    <source>
        <dbReference type="EMBL" id="MCS4555554.1"/>
    </source>
</evidence>
<name>A0ABT2FGU2_9GAMM</name>
<dbReference type="InterPro" id="IPR021378">
    <property type="entry name" value="DUF3010"/>
</dbReference>
<dbReference type="RefSeq" id="WP_238894952.1">
    <property type="nucleotide sequence ID" value="NZ_JAKOGG010000002.1"/>
</dbReference>
<protein>
    <submittedName>
        <fullName evidence="1">DUF3010 family protein</fullName>
    </submittedName>
</protein>
<evidence type="ECO:0000313" key="2">
    <source>
        <dbReference type="Proteomes" id="UP001201549"/>
    </source>
</evidence>
<accession>A0ABT2FGU2</accession>
<organism evidence="1 2">
    <name type="scientific">Shewanella electrica</name>
    <dbReference type="NCBI Taxonomy" id="515560"/>
    <lineage>
        <taxon>Bacteria</taxon>
        <taxon>Pseudomonadati</taxon>
        <taxon>Pseudomonadota</taxon>
        <taxon>Gammaproteobacteria</taxon>
        <taxon>Alteromonadales</taxon>
        <taxon>Shewanellaceae</taxon>
        <taxon>Shewanella</taxon>
    </lineage>
</organism>
<dbReference type="Proteomes" id="UP001201549">
    <property type="component" value="Unassembled WGS sequence"/>
</dbReference>
<keyword evidence="2" id="KW-1185">Reference proteome</keyword>
<dbReference type="EMBL" id="JAKOGG010000002">
    <property type="protein sequence ID" value="MCS4555554.1"/>
    <property type="molecule type" value="Genomic_DNA"/>
</dbReference>
<reference evidence="1 2" key="1">
    <citation type="submission" date="2022-02" db="EMBL/GenBank/DDBJ databases">
        <authorList>
            <person name="Zhuang L."/>
        </authorList>
    </citation>
    <scope>NUCLEOTIDE SEQUENCE [LARGE SCALE GENOMIC DNA]</scope>
    <source>
        <strain evidence="1 2">C32</strain>
    </source>
</reference>
<proteinExistence type="predicted"/>
<comment type="caution">
    <text evidence="1">The sequence shown here is derived from an EMBL/GenBank/DDBJ whole genome shotgun (WGS) entry which is preliminary data.</text>
</comment>
<dbReference type="Pfam" id="PF11215">
    <property type="entry name" value="DUF3010"/>
    <property type="match status" value="1"/>
</dbReference>
<reference evidence="2" key="2">
    <citation type="submission" date="2023-07" db="EMBL/GenBank/DDBJ databases">
        <title>Shewanella mangrovi sp. nov., an acetaldehyde- degrading bacterium isolated from mangrove sediment.</title>
        <authorList>
            <person name="Liu Y."/>
        </authorList>
    </citation>
    <scope>NUCLEOTIDE SEQUENCE [LARGE SCALE GENOMIC DNA]</scope>
    <source>
        <strain evidence="2">C32</strain>
    </source>
</reference>
<gene>
    <name evidence="1" type="ORF">L9G74_03830</name>
</gene>